<comment type="caution">
    <text evidence="1">The sequence shown here is derived from an EMBL/GenBank/DDBJ whole genome shotgun (WGS) entry which is preliminary data.</text>
</comment>
<evidence type="ECO:0000313" key="1">
    <source>
        <dbReference type="EMBL" id="GEK46240.1"/>
    </source>
</evidence>
<dbReference type="AlphaFoldDB" id="A0A510XCJ7"/>
<reference evidence="1 2" key="1">
    <citation type="submission" date="2019-07" db="EMBL/GenBank/DDBJ databases">
        <title>Whole genome shotgun sequence of Halomonas pacifica NBRC 102220.</title>
        <authorList>
            <person name="Hosoyama A."/>
            <person name="Uohara A."/>
            <person name="Ohji S."/>
            <person name="Ichikawa N."/>
        </authorList>
    </citation>
    <scope>NUCLEOTIDE SEQUENCE [LARGE SCALE GENOMIC DNA]</scope>
    <source>
        <strain evidence="1 2">NBRC 102220</strain>
    </source>
</reference>
<dbReference type="Pfam" id="PF16263">
    <property type="entry name" value="DUF4917"/>
    <property type="match status" value="1"/>
</dbReference>
<accession>A0A510XCJ7</accession>
<proteinExistence type="predicted"/>
<sequence length="325" mass="37250">MQTFQEAIDSVDEDAKPSIVLANGFSQAWNARIFNYENLLQAANFGDRDTVIRPLFQSLETYDFEAVSKQLTAAETVLRAYDPDNALIESIVSDRDVLKDSLITAISNTHPNLPSEITDDQYVAVRTFLSQFNEIFSINYDLLFYWARNKYNLAPENYRTDDGFRAQRRWEGHGTDQEVYFLHGGLHIYDTGRYIKKHACTDDGVTIIEQVRDNLEHGSFPLFVSEPIHERKRQRIDHNPYLNYCFQALGNLRGSLFIHGHSMDENDKHIFDQIKSSRVSKVFVSIYGDENTAANTRTKANAMAFLQGFGKSVEFYQAESAPVWA</sequence>
<dbReference type="Proteomes" id="UP000321275">
    <property type="component" value="Unassembled WGS sequence"/>
</dbReference>
<keyword evidence="2" id="KW-1185">Reference proteome</keyword>
<dbReference type="EMBL" id="BJUK01000004">
    <property type="protein sequence ID" value="GEK46240.1"/>
    <property type="molecule type" value="Genomic_DNA"/>
</dbReference>
<organism evidence="1 2">
    <name type="scientific">Bisbaumannia pacifica</name>
    <dbReference type="NCBI Taxonomy" id="77098"/>
    <lineage>
        <taxon>Bacteria</taxon>
        <taxon>Pseudomonadati</taxon>
        <taxon>Pseudomonadota</taxon>
        <taxon>Gammaproteobacteria</taxon>
        <taxon>Oceanospirillales</taxon>
        <taxon>Halomonadaceae</taxon>
        <taxon>Bisbaumannia</taxon>
    </lineage>
</organism>
<gene>
    <name evidence="1" type="ORF">HPA02_05230</name>
</gene>
<dbReference type="InterPro" id="IPR032581">
    <property type="entry name" value="DUF4917"/>
</dbReference>
<evidence type="ECO:0000313" key="2">
    <source>
        <dbReference type="Proteomes" id="UP000321275"/>
    </source>
</evidence>
<name>A0A510XCJ7_9GAMM</name>
<protein>
    <submittedName>
        <fullName evidence="1">DUF4917 domain-containing protein</fullName>
    </submittedName>
</protein>
<dbReference type="OrthoDB" id="828244at2"/>
<dbReference type="RefSeq" id="WP_146801518.1">
    <property type="nucleotide sequence ID" value="NZ_BJUK01000004.1"/>
</dbReference>